<evidence type="ECO:0000256" key="3">
    <source>
        <dbReference type="ARBA" id="ARBA00023002"/>
    </source>
</evidence>
<evidence type="ECO:0000313" key="8">
    <source>
        <dbReference type="EMBL" id="OWK43816.1"/>
    </source>
</evidence>
<dbReference type="InterPro" id="IPR002065">
    <property type="entry name" value="TPX"/>
</dbReference>
<dbReference type="HAMAP" id="MF_00269">
    <property type="entry name" value="Tpx"/>
    <property type="match status" value="1"/>
</dbReference>
<comment type="similarity">
    <text evidence="6">Belongs to the peroxiredoxin family. Tpx subfamily.</text>
</comment>
<dbReference type="OrthoDB" id="9781543at2"/>
<dbReference type="InterPro" id="IPR018219">
    <property type="entry name" value="Tpx_CS"/>
</dbReference>
<comment type="catalytic activity">
    <reaction evidence="6">
        <text>a hydroperoxide + [thioredoxin]-dithiol = an alcohol + [thioredoxin]-disulfide + H2O</text>
        <dbReference type="Rhea" id="RHEA:62620"/>
        <dbReference type="Rhea" id="RHEA-COMP:10698"/>
        <dbReference type="Rhea" id="RHEA-COMP:10700"/>
        <dbReference type="ChEBI" id="CHEBI:15377"/>
        <dbReference type="ChEBI" id="CHEBI:29950"/>
        <dbReference type="ChEBI" id="CHEBI:30879"/>
        <dbReference type="ChEBI" id="CHEBI:35924"/>
        <dbReference type="ChEBI" id="CHEBI:50058"/>
        <dbReference type="EC" id="1.11.1.24"/>
    </reaction>
</comment>
<feature type="active site" description="Cysteine sulfenic acid (-SOH) intermediate" evidence="6">
    <location>
        <position position="64"/>
    </location>
</feature>
<dbReference type="CDD" id="cd03014">
    <property type="entry name" value="PRX_Atyp2cys"/>
    <property type="match status" value="1"/>
</dbReference>
<dbReference type="Pfam" id="PF08534">
    <property type="entry name" value="Redoxin"/>
    <property type="match status" value="1"/>
</dbReference>
<keyword evidence="2 6" id="KW-0049">Antioxidant</keyword>
<dbReference type="NCBIfam" id="NF001808">
    <property type="entry name" value="PRK00522.1"/>
    <property type="match status" value="1"/>
</dbReference>
<comment type="caution">
    <text evidence="6">Lacks conserved residue(s) required for the propagation of feature annotation.</text>
</comment>
<comment type="subunit">
    <text evidence="6">Homodimer.</text>
</comment>
<dbReference type="PROSITE" id="PS01265">
    <property type="entry name" value="TPX"/>
    <property type="match status" value="1"/>
</dbReference>
<dbReference type="PANTHER" id="PTHR43110:SF1">
    <property type="entry name" value="THIOL PEROXIDASE"/>
    <property type="match status" value="1"/>
</dbReference>
<name>A0A225E1C8_9BACT</name>
<keyword evidence="5 6" id="KW-0676">Redox-active center</keyword>
<keyword evidence="4" id="KW-1015">Disulfide bond</keyword>
<feature type="domain" description="Thioredoxin" evidence="7">
    <location>
        <begin position="22"/>
        <end position="173"/>
    </location>
</feature>
<accession>A0A225E1C8</accession>
<dbReference type="SUPFAM" id="SSF52833">
    <property type="entry name" value="Thioredoxin-like"/>
    <property type="match status" value="1"/>
</dbReference>
<dbReference type="InterPro" id="IPR013766">
    <property type="entry name" value="Thioredoxin_domain"/>
</dbReference>
<keyword evidence="1 6" id="KW-0575">Peroxidase</keyword>
<dbReference type="EC" id="1.11.1.24" evidence="6"/>
<protein>
    <recommendedName>
        <fullName evidence="6">Thiol peroxidase</fullName>
        <shortName evidence="6">Tpx</shortName>
        <ecNumber evidence="6">1.11.1.24</ecNumber>
    </recommendedName>
    <alternativeName>
        <fullName evidence="6">Peroxiredoxin tpx</fullName>
        <shortName evidence="6">Prx</shortName>
    </alternativeName>
    <alternativeName>
        <fullName evidence="6">Thioredoxin peroxidase</fullName>
    </alternativeName>
    <alternativeName>
        <fullName evidence="6">Thioredoxin-dependent peroxiredoxin</fullName>
    </alternativeName>
</protein>
<dbReference type="InterPro" id="IPR036249">
    <property type="entry name" value="Thioredoxin-like_sf"/>
</dbReference>
<dbReference type="RefSeq" id="WP_088254618.1">
    <property type="nucleotide sequence ID" value="NZ_NIDE01000004.1"/>
</dbReference>
<reference evidence="9" key="1">
    <citation type="submission" date="2017-06" db="EMBL/GenBank/DDBJ databases">
        <title>Genome analysis of Fimbriiglobus ruber SP5, the first member of the order Planctomycetales with confirmed chitinolytic capability.</title>
        <authorList>
            <person name="Ravin N.V."/>
            <person name="Rakitin A.L."/>
            <person name="Ivanova A.A."/>
            <person name="Beletsky A.V."/>
            <person name="Kulichevskaya I.S."/>
            <person name="Mardanov A.V."/>
            <person name="Dedysh S.N."/>
        </authorList>
    </citation>
    <scope>NUCLEOTIDE SEQUENCE [LARGE SCALE GENOMIC DNA]</scope>
    <source>
        <strain evidence="9">SP5</strain>
    </source>
</reference>
<sequence length="173" mass="18324">MEKRTSEVTFKGGPVTLVGPHVKVGDKAPDFKTLNNGLAAVTLADTPAKARLFSVVPSLDTPVCSLQTKKFEEGVAALGDTVASYTVSLDLPFAQKRFCGTEGIKHMATLSDVHDQSFGKNWGVLIEGLPLGLLARAVFVVDKTGKVTHAEYVKEVTSHPDYDAALAAVKAVA</sequence>
<organism evidence="8 9">
    <name type="scientific">Fimbriiglobus ruber</name>
    <dbReference type="NCBI Taxonomy" id="1908690"/>
    <lineage>
        <taxon>Bacteria</taxon>
        <taxon>Pseudomonadati</taxon>
        <taxon>Planctomycetota</taxon>
        <taxon>Planctomycetia</taxon>
        <taxon>Gemmatales</taxon>
        <taxon>Gemmataceae</taxon>
        <taxon>Fimbriiglobus</taxon>
    </lineage>
</organism>
<dbReference type="PROSITE" id="PS51352">
    <property type="entry name" value="THIOREDOXIN_2"/>
    <property type="match status" value="1"/>
</dbReference>
<keyword evidence="3 6" id="KW-0560">Oxidoreductase</keyword>
<dbReference type="InterPro" id="IPR050455">
    <property type="entry name" value="Tpx_Peroxidase_subfamily"/>
</dbReference>
<dbReference type="PANTHER" id="PTHR43110">
    <property type="entry name" value="THIOL PEROXIDASE"/>
    <property type="match status" value="1"/>
</dbReference>
<evidence type="ECO:0000256" key="5">
    <source>
        <dbReference type="ARBA" id="ARBA00023284"/>
    </source>
</evidence>
<dbReference type="GO" id="GO:0008379">
    <property type="term" value="F:thioredoxin peroxidase activity"/>
    <property type="evidence" value="ECO:0007669"/>
    <property type="project" value="UniProtKB-UniRule"/>
</dbReference>
<dbReference type="Proteomes" id="UP000214646">
    <property type="component" value="Unassembled WGS sequence"/>
</dbReference>
<gene>
    <name evidence="6" type="primary">tpx</name>
    <name evidence="8" type="ORF">FRUB_03415</name>
</gene>
<evidence type="ECO:0000256" key="2">
    <source>
        <dbReference type="ARBA" id="ARBA00022862"/>
    </source>
</evidence>
<dbReference type="EMBL" id="NIDE01000004">
    <property type="protein sequence ID" value="OWK43816.1"/>
    <property type="molecule type" value="Genomic_DNA"/>
</dbReference>
<comment type="function">
    <text evidence="6">Thiol-specific peroxidase that catalyzes the reduction of hydrogen peroxide and organic hydroperoxides to water and alcohols, respectively. Plays a role in cell protection against oxidative stress by detoxifying peroxides.</text>
</comment>
<keyword evidence="9" id="KW-1185">Reference proteome</keyword>
<comment type="caution">
    <text evidence="8">The sequence shown here is derived from an EMBL/GenBank/DDBJ whole genome shotgun (WGS) entry which is preliminary data.</text>
</comment>
<dbReference type="Gene3D" id="3.40.30.10">
    <property type="entry name" value="Glutaredoxin"/>
    <property type="match status" value="1"/>
</dbReference>
<evidence type="ECO:0000256" key="4">
    <source>
        <dbReference type="ARBA" id="ARBA00023157"/>
    </source>
</evidence>
<evidence type="ECO:0000256" key="1">
    <source>
        <dbReference type="ARBA" id="ARBA00022559"/>
    </source>
</evidence>
<proteinExistence type="inferred from homology"/>
<dbReference type="AlphaFoldDB" id="A0A225E1C8"/>
<evidence type="ECO:0000313" key="9">
    <source>
        <dbReference type="Proteomes" id="UP000214646"/>
    </source>
</evidence>
<evidence type="ECO:0000259" key="7">
    <source>
        <dbReference type="PROSITE" id="PS51352"/>
    </source>
</evidence>
<evidence type="ECO:0000256" key="6">
    <source>
        <dbReference type="HAMAP-Rule" id="MF_00269"/>
    </source>
</evidence>
<dbReference type="InterPro" id="IPR013740">
    <property type="entry name" value="Redoxin"/>
</dbReference>